<dbReference type="RefSeq" id="WP_249698419.1">
    <property type="nucleotide sequence ID" value="NZ_JAMFLX010000005.1"/>
</dbReference>
<reference evidence="1 2" key="1">
    <citation type="submission" date="2022-05" db="EMBL/GenBank/DDBJ databases">
        <authorList>
            <person name="Park J.-S."/>
        </authorList>
    </citation>
    <scope>NUCLEOTIDE SEQUENCE [LARGE SCALE GENOMIC DNA]</scope>
    <source>
        <strain evidence="1 2">2012CJ34-2</strain>
    </source>
</reference>
<protein>
    <submittedName>
        <fullName evidence="1">Uncharacterized protein</fullName>
    </submittedName>
</protein>
<evidence type="ECO:0000313" key="2">
    <source>
        <dbReference type="Proteomes" id="UP001203338"/>
    </source>
</evidence>
<comment type="caution">
    <text evidence="1">The sequence shown here is derived from an EMBL/GenBank/DDBJ whole genome shotgun (WGS) entry which is preliminary data.</text>
</comment>
<evidence type="ECO:0000313" key="1">
    <source>
        <dbReference type="EMBL" id="MCL6269410.1"/>
    </source>
</evidence>
<gene>
    <name evidence="1" type="ORF">M3P05_05555</name>
</gene>
<sequence>MSYAVSEVLSPRQIATVERIGNILLPPHSELPAFSETGCLYHVDTILRASSKDDLQSLKTVLTVLSFLPDTVLCWLLARLEVANLFSPGSSLPDWIRADLVTAQFRLLLLGLKGLVFTLYYSGQGSPYKNSRVHEALGYRVHCQPDISASPVSPQ</sequence>
<accession>A0ABT0PDJ6</accession>
<name>A0ABT0PDJ6_9GAMM</name>
<proteinExistence type="predicted"/>
<dbReference type="Proteomes" id="UP001203338">
    <property type="component" value="Unassembled WGS sequence"/>
</dbReference>
<keyword evidence="2" id="KW-1185">Reference proteome</keyword>
<organism evidence="1 2">
    <name type="scientific">Parendozoicomonas callyspongiae</name>
    <dbReference type="NCBI Taxonomy" id="2942213"/>
    <lineage>
        <taxon>Bacteria</taxon>
        <taxon>Pseudomonadati</taxon>
        <taxon>Pseudomonadota</taxon>
        <taxon>Gammaproteobacteria</taxon>
        <taxon>Oceanospirillales</taxon>
        <taxon>Endozoicomonadaceae</taxon>
        <taxon>Parendozoicomonas</taxon>
    </lineage>
</organism>
<dbReference type="EMBL" id="JAMFLX010000005">
    <property type="protein sequence ID" value="MCL6269410.1"/>
    <property type="molecule type" value="Genomic_DNA"/>
</dbReference>